<feature type="chain" id="PRO_5042269337" evidence="1">
    <location>
        <begin position="33"/>
        <end position="83"/>
    </location>
</feature>
<feature type="non-terminal residue" evidence="2">
    <location>
        <position position="1"/>
    </location>
</feature>
<dbReference type="SUPFAM" id="SSF47954">
    <property type="entry name" value="Cyclin-like"/>
    <property type="match status" value="1"/>
</dbReference>
<dbReference type="GeneID" id="64663579"/>
<keyword evidence="1" id="KW-0732">Signal</keyword>
<accession>A0AAD4DQF9</accession>
<proteinExistence type="predicted"/>
<protein>
    <submittedName>
        <fullName evidence="2">Uncharacterized protein</fullName>
    </submittedName>
</protein>
<comment type="caution">
    <text evidence="2">The sequence shown here is derived from an EMBL/GenBank/DDBJ whole genome shotgun (WGS) entry which is preliminary data.</text>
</comment>
<dbReference type="InterPro" id="IPR036915">
    <property type="entry name" value="Cyclin-like_sf"/>
</dbReference>
<name>A0AAD4DQF9_9AGAM</name>
<evidence type="ECO:0000256" key="1">
    <source>
        <dbReference type="SAM" id="SignalP"/>
    </source>
</evidence>
<dbReference type="EMBL" id="JABBWK010000156">
    <property type="protein sequence ID" value="KAG1889624.1"/>
    <property type="molecule type" value="Genomic_DNA"/>
</dbReference>
<sequence length="83" mass="9736">IQLLKASFSTAWGSLSHHLFIFTFMLASKVICNNTYSNKSWSIVAQGMFQLQEINQMAWEINQMEDKIYQYLEWKLNVDLVSL</sequence>
<evidence type="ECO:0000313" key="3">
    <source>
        <dbReference type="Proteomes" id="UP001195769"/>
    </source>
</evidence>
<dbReference type="RefSeq" id="XP_041217485.1">
    <property type="nucleotide sequence ID" value="XM_041369281.1"/>
</dbReference>
<dbReference type="Gene3D" id="1.10.472.10">
    <property type="entry name" value="Cyclin-like"/>
    <property type="match status" value="1"/>
</dbReference>
<dbReference type="Proteomes" id="UP001195769">
    <property type="component" value="Unassembled WGS sequence"/>
</dbReference>
<feature type="non-terminal residue" evidence="2">
    <location>
        <position position="83"/>
    </location>
</feature>
<dbReference type="AlphaFoldDB" id="A0AAD4DQF9"/>
<reference evidence="2" key="1">
    <citation type="journal article" date="2020" name="New Phytol.">
        <title>Comparative genomics reveals dynamic genome evolution in host specialist ectomycorrhizal fungi.</title>
        <authorList>
            <person name="Lofgren L.A."/>
            <person name="Nguyen N.H."/>
            <person name="Vilgalys R."/>
            <person name="Ruytinx J."/>
            <person name="Liao H.L."/>
            <person name="Branco S."/>
            <person name="Kuo A."/>
            <person name="LaButti K."/>
            <person name="Lipzen A."/>
            <person name="Andreopoulos W."/>
            <person name="Pangilinan J."/>
            <person name="Riley R."/>
            <person name="Hundley H."/>
            <person name="Na H."/>
            <person name="Barry K."/>
            <person name="Grigoriev I.V."/>
            <person name="Stajich J.E."/>
            <person name="Kennedy P.G."/>
        </authorList>
    </citation>
    <scope>NUCLEOTIDE SEQUENCE</scope>
    <source>
        <strain evidence="2">FC203</strain>
    </source>
</reference>
<gene>
    <name evidence="2" type="ORF">F5891DRAFT_1214615</name>
</gene>
<keyword evidence="3" id="KW-1185">Reference proteome</keyword>
<evidence type="ECO:0000313" key="2">
    <source>
        <dbReference type="EMBL" id="KAG1889624.1"/>
    </source>
</evidence>
<feature type="signal peptide" evidence="1">
    <location>
        <begin position="1"/>
        <end position="32"/>
    </location>
</feature>
<organism evidence="2 3">
    <name type="scientific">Suillus fuscotomentosus</name>
    <dbReference type="NCBI Taxonomy" id="1912939"/>
    <lineage>
        <taxon>Eukaryota</taxon>
        <taxon>Fungi</taxon>
        <taxon>Dikarya</taxon>
        <taxon>Basidiomycota</taxon>
        <taxon>Agaricomycotina</taxon>
        <taxon>Agaricomycetes</taxon>
        <taxon>Agaricomycetidae</taxon>
        <taxon>Boletales</taxon>
        <taxon>Suillineae</taxon>
        <taxon>Suillaceae</taxon>
        <taxon>Suillus</taxon>
    </lineage>
</organism>